<dbReference type="EMBL" id="JAAXOP010000008">
    <property type="protein sequence ID" value="NKY51738.1"/>
    <property type="molecule type" value="Genomic_DNA"/>
</dbReference>
<gene>
    <name evidence="3" type="ORF">HGA08_16080</name>
</gene>
<dbReference type="InterPro" id="IPR019920">
    <property type="entry name" value="F420-binding_dom_put"/>
</dbReference>
<dbReference type="NCBIfam" id="TIGR03618">
    <property type="entry name" value="Rv1155_F420"/>
    <property type="match status" value="1"/>
</dbReference>
<dbReference type="GO" id="GO:0070967">
    <property type="term" value="F:coenzyme F420 binding"/>
    <property type="evidence" value="ECO:0007669"/>
    <property type="project" value="TreeGrafter"/>
</dbReference>
<dbReference type="Proteomes" id="UP000565711">
    <property type="component" value="Unassembled WGS sequence"/>
</dbReference>
<evidence type="ECO:0000313" key="4">
    <source>
        <dbReference type="Proteomes" id="UP000565711"/>
    </source>
</evidence>
<dbReference type="RefSeq" id="WP_067871308.1">
    <property type="nucleotide sequence ID" value="NZ_JAAXOP010000008.1"/>
</dbReference>
<dbReference type="GO" id="GO:0016627">
    <property type="term" value="F:oxidoreductase activity, acting on the CH-CH group of donors"/>
    <property type="evidence" value="ECO:0007669"/>
    <property type="project" value="TreeGrafter"/>
</dbReference>
<dbReference type="Gene3D" id="2.30.110.10">
    <property type="entry name" value="Electron Transport, Fmn-binding Protein, Chain A"/>
    <property type="match status" value="1"/>
</dbReference>
<dbReference type="InterPro" id="IPR052019">
    <property type="entry name" value="F420H2_bilvrd_red/Heme_oxyg"/>
</dbReference>
<protein>
    <submittedName>
        <fullName evidence="3">PPOX class F420-dependent oxidoreductase</fullName>
    </submittedName>
</protein>
<feature type="domain" description="Pyridoxamine 5'-phosphate oxidase N-terminal" evidence="2">
    <location>
        <begin position="15"/>
        <end position="129"/>
    </location>
</feature>
<organism evidence="3 4">
    <name type="scientific">Nocardia vermiculata</name>
    <dbReference type="NCBI Taxonomy" id="257274"/>
    <lineage>
        <taxon>Bacteria</taxon>
        <taxon>Bacillati</taxon>
        <taxon>Actinomycetota</taxon>
        <taxon>Actinomycetes</taxon>
        <taxon>Mycobacteriales</taxon>
        <taxon>Nocardiaceae</taxon>
        <taxon>Nocardia</taxon>
    </lineage>
</organism>
<dbReference type="SUPFAM" id="SSF50475">
    <property type="entry name" value="FMN-binding split barrel"/>
    <property type="match status" value="1"/>
</dbReference>
<proteinExistence type="predicted"/>
<evidence type="ECO:0000256" key="1">
    <source>
        <dbReference type="ARBA" id="ARBA00023002"/>
    </source>
</evidence>
<dbReference type="Pfam" id="PF01243">
    <property type="entry name" value="PNPOx_N"/>
    <property type="match status" value="1"/>
</dbReference>
<keyword evidence="4" id="KW-1185">Reference proteome</keyword>
<keyword evidence="1" id="KW-0560">Oxidoreductase</keyword>
<evidence type="ECO:0000313" key="3">
    <source>
        <dbReference type="EMBL" id="NKY51738.1"/>
    </source>
</evidence>
<dbReference type="InterPro" id="IPR011576">
    <property type="entry name" value="Pyridox_Oxase_N"/>
</dbReference>
<dbReference type="PANTHER" id="PTHR35176">
    <property type="entry name" value="HEME OXYGENASE HI_0854-RELATED"/>
    <property type="match status" value="1"/>
</dbReference>
<dbReference type="InterPro" id="IPR012349">
    <property type="entry name" value="Split_barrel_FMN-bd"/>
</dbReference>
<reference evidence="3 4" key="1">
    <citation type="submission" date="2020-04" db="EMBL/GenBank/DDBJ databases">
        <title>MicrobeNet Type strains.</title>
        <authorList>
            <person name="Nicholson A.C."/>
        </authorList>
    </citation>
    <scope>NUCLEOTIDE SEQUENCE [LARGE SCALE GENOMIC DNA]</scope>
    <source>
        <strain evidence="3 4">JCM 12354</strain>
    </source>
</reference>
<dbReference type="PANTHER" id="PTHR35176:SF1">
    <property type="entry name" value="F420H(2)-DEPENDENT BILIVERDIN REDUCTASE"/>
    <property type="match status" value="1"/>
</dbReference>
<name>A0A846Y386_9NOCA</name>
<dbReference type="AlphaFoldDB" id="A0A846Y386"/>
<evidence type="ECO:0000259" key="2">
    <source>
        <dbReference type="Pfam" id="PF01243"/>
    </source>
</evidence>
<comment type="caution">
    <text evidence="3">The sequence shown here is derived from an EMBL/GenBank/DDBJ whole genome shotgun (WGS) entry which is preliminary data.</text>
</comment>
<accession>A0A846Y386</accession>
<dbReference type="GO" id="GO:0005829">
    <property type="term" value="C:cytosol"/>
    <property type="evidence" value="ECO:0007669"/>
    <property type="project" value="TreeGrafter"/>
</dbReference>
<sequence length="136" mass="14946">MTSTAAERVDLSASASEFVTERHLATLTTLRADGTPHVVAIGFTWDPEAGIARVITDGSSTKARNVRRSGYAALSQVDGPRWLTLEGPAEVWTEPERVAEAEHRYARRYRTPRENPTRVVIAVRATRVLSSSTLRG</sequence>